<feature type="region of interest" description="Disordered" evidence="1">
    <location>
        <begin position="445"/>
        <end position="464"/>
    </location>
</feature>
<evidence type="ECO:0000313" key="2">
    <source>
        <dbReference type="EMBL" id="PWE85085.1"/>
    </source>
</evidence>
<evidence type="ECO:0000256" key="1">
    <source>
        <dbReference type="SAM" id="MobiDB-lite"/>
    </source>
</evidence>
<evidence type="ECO:0000313" key="3">
    <source>
        <dbReference type="Proteomes" id="UP000245905"/>
    </source>
</evidence>
<proteinExistence type="predicted"/>
<dbReference type="NCBIfam" id="TIGR01538">
    <property type="entry name" value="portal_SPP1"/>
    <property type="match status" value="1"/>
</dbReference>
<name>A0A2U2EKQ8_9FIRM</name>
<sequence length="464" mass="53058">MAAPDVYRIADNQIMDEIQLEKYIAKNDEKVAQKYKKLQSAYETDYDIFHQAKKPEYKPDNRIAVNFAKYITDTMNGFFIGIPIKVSSKDSSVDGYINYLDVYNDQDDNNAELAKLMKIYGRGYEMYFVDEEGEIGITYLDPMEAFMIYDESILMRPRYFVRIYKDSEGIRHGSISNETTVQYFDIDGGLHFRTDEEKVHGFDGVPATEYIENSERQGIFESVLSMIDAYNKALSEKANDVDYFADAYMKILGAKLSEPELQAIRDMRILNFEGEDGSKIIADFMSKPSADTTQENLLERIERLIFLISMVANINDENFGTSSGIALKYKLQSMNNLAKTEERKFTSGMNQRYKLIFSNPVSGMKADDWLKVDIKFTRNFPANELEESQIAGNLSGITSKETQLKVLSVVDNVNDELDRIKEENKLDTEGYEVNRGVLAEQTEAVDQGLGEERGRTKEEINNSI</sequence>
<feature type="compositionally biased region" description="Basic and acidic residues" evidence="1">
    <location>
        <begin position="450"/>
        <end position="464"/>
    </location>
</feature>
<dbReference type="Proteomes" id="UP000245905">
    <property type="component" value="Unassembled WGS sequence"/>
</dbReference>
<dbReference type="InterPro" id="IPR006428">
    <property type="entry name" value="Portal_SPP1-type"/>
</dbReference>
<protein>
    <submittedName>
        <fullName evidence="2">Portal protein</fullName>
    </submittedName>
</protein>
<reference evidence="2 3" key="1">
    <citation type="submission" date="2014-09" db="EMBL/GenBank/DDBJ databases">
        <title>Butyrate-producing bacteria isolated from human gut.</title>
        <authorList>
            <person name="Zhang Q."/>
            <person name="Zhao L."/>
        </authorList>
    </citation>
    <scope>NUCLEOTIDE SEQUENCE [LARGE SCALE GENOMIC DNA]</scope>
    <source>
        <strain evidence="2 3">R22</strain>
    </source>
</reference>
<organism evidence="2 3">
    <name type="scientific">Agathobacter rectalis</name>
    <dbReference type="NCBI Taxonomy" id="39491"/>
    <lineage>
        <taxon>Bacteria</taxon>
        <taxon>Bacillati</taxon>
        <taxon>Bacillota</taxon>
        <taxon>Clostridia</taxon>
        <taxon>Lachnospirales</taxon>
        <taxon>Lachnospiraceae</taxon>
        <taxon>Agathobacter</taxon>
    </lineage>
</organism>
<dbReference type="Pfam" id="PF05133">
    <property type="entry name" value="SPP1_portal"/>
    <property type="match status" value="1"/>
</dbReference>
<dbReference type="InterPro" id="IPR021145">
    <property type="entry name" value="Portal_protein_SPP1_Gp6-like"/>
</dbReference>
<gene>
    <name evidence="2" type="ORF">LD38_00245</name>
</gene>
<dbReference type="AlphaFoldDB" id="A0A2U2EKQ8"/>
<dbReference type="RefSeq" id="WP_109256923.1">
    <property type="nucleotide sequence ID" value="NZ_JRFS01000001.1"/>
</dbReference>
<comment type="caution">
    <text evidence="2">The sequence shown here is derived from an EMBL/GenBank/DDBJ whole genome shotgun (WGS) entry which is preliminary data.</text>
</comment>
<dbReference type="EMBL" id="JRFS01000001">
    <property type="protein sequence ID" value="PWE85085.1"/>
    <property type="molecule type" value="Genomic_DNA"/>
</dbReference>
<accession>A0A2U2EKQ8</accession>